<dbReference type="InterPro" id="IPR036249">
    <property type="entry name" value="Thioredoxin-like_sf"/>
</dbReference>
<organism evidence="1 2">
    <name type="scientific">Ophiobolus disseminans</name>
    <dbReference type="NCBI Taxonomy" id="1469910"/>
    <lineage>
        <taxon>Eukaryota</taxon>
        <taxon>Fungi</taxon>
        <taxon>Dikarya</taxon>
        <taxon>Ascomycota</taxon>
        <taxon>Pezizomycotina</taxon>
        <taxon>Dothideomycetes</taxon>
        <taxon>Pleosporomycetidae</taxon>
        <taxon>Pleosporales</taxon>
        <taxon>Pleosporineae</taxon>
        <taxon>Phaeosphaeriaceae</taxon>
        <taxon>Ophiobolus</taxon>
    </lineage>
</organism>
<gene>
    <name evidence="1" type="ORF">CC86DRAFT_331112</name>
</gene>
<dbReference type="PANTHER" id="PTHR28630">
    <property type="match status" value="1"/>
</dbReference>
<dbReference type="Pfam" id="PF13911">
    <property type="entry name" value="AhpC-TSA_2"/>
    <property type="match status" value="1"/>
</dbReference>
<dbReference type="PANTHER" id="PTHR28630:SF3">
    <property type="entry name" value="PEROXIREDOXIN-LIKE 2C"/>
    <property type="match status" value="1"/>
</dbReference>
<dbReference type="InterPro" id="IPR032801">
    <property type="entry name" value="PXL2A/B/C"/>
</dbReference>
<dbReference type="EMBL" id="MU006235">
    <property type="protein sequence ID" value="KAF2822231.1"/>
    <property type="molecule type" value="Genomic_DNA"/>
</dbReference>
<keyword evidence="2" id="KW-1185">Reference proteome</keyword>
<sequence length="233" mass="25164">MASAPTKNPTESDARVPVTPDELSQALEVGVYDRSGKATKLGDLVHGKRTALIFTRHFWCVNCQAYIRYMSASMPPSNLPPNTQILIIGCGTHHPIDNYAAASSSKYPVYTDPTQRLHAIFKFKWTLSQGQSGDEVKDYMGDAGGVVYRIYAGWKYAMSSISHINDVGPKSLNGGEVVIGADGKCEFVHRMQNTVDHAHVKELAGVLGARFDEGMKEEGGACGEACGVEPGKA</sequence>
<dbReference type="Gene3D" id="3.40.30.10">
    <property type="entry name" value="Glutaredoxin"/>
    <property type="match status" value="1"/>
</dbReference>
<protein>
    <recommendedName>
        <fullName evidence="3">Thioredoxin-like protein</fullName>
    </recommendedName>
</protein>
<proteinExistence type="predicted"/>
<accession>A0A6A6ZM94</accession>
<dbReference type="AlphaFoldDB" id="A0A6A6ZM94"/>
<reference evidence="1" key="1">
    <citation type="journal article" date="2020" name="Stud. Mycol.">
        <title>101 Dothideomycetes genomes: a test case for predicting lifestyles and emergence of pathogens.</title>
        <authorList>
            <person name="Haridas S."/>
            <person name="Albert R."/>
            <person name="Binder M."/>
            <person name="Bloem J."/>
            <person name="Labutti K."/>
            <person name="Salamov A."/>
            <person name="Andreopoulos B."/>
            <person name="Baker S."/>
            <person name="Barry K."/>
            <person name="Bills G."/>
            <person name="Bluhm B."/>
            <person name="Cannon C."/>
            <person name="Castanera R."/>
            <person name="Culley D."/>
            <person name="Daum C."/>
            <person name="Ezra D."/>
            <person name="Gonzalez J."/>
            <person name="Henrissat B."/>
            <person name="Kuo A."/>
            <person name="Liang C."/>
            <person name="Lipzen A."/>
            <person name="Lutzoni F."/>
            <person name="Magnuson J."/>
            <person name="Mondo S."/>
            <person name="Nolan M."/>
            <person name="Ohm R."/>
            <person name="Pangilinan J."/>
            <person name="Park H.-J."/>
            <person name="Ramirez L."/>
            <person name="Alfaro M."/>
            <person name="Sun H."/>
            <person name="Tritt A."/>
            <person name="Yoshinaga Y."/>
            <person name="Zwiers L.-H."/>
            <person name="Turgeon B."/>
            <person name="Goodwin S."/>
            <person name="Spatafora J."/>
            <person name="Crous P."/>
            <person name="Grigoriev I."/>
        </authorList>
    </citation>
    <scope>NUCLEOTIDE SEQUENCE</scope>
    <source>
        <strain evidence="1">CBS 113818</strain>
    </source>
</reference>
<evidence type="ECO:0000313" key="1">
    <source>
        <dbReference type="EMBL" id="KAF2822231.1"/>
    </source>
</evidence>
<name>A0A6A6ZM94_9PLEO</name>
<dbReference type="Proteomes" id="UP000799424">
    <property type="component" value="Unassembled WGS sequence"/>
</dbReference>
<dbReference type="OrthoDB" id="40334at2759"/>
<evidence type="ECO:0008006" key="3">
    <source>
        <dbReference type="Google" id="ProtNLM"/>
    </source>
</evidence>
<dbReference type="SUPFAM" id="SSF52833">
    <property type="entry name" value="Thioredoxin-like"/>
    <property type="match status" value="1"/>
</dbReference>
<evidence type="ECO:0000313" key="2">
    <source>
        <dbReference type="Proteomes" id="UP000799424"/>
    </source>
</evidence>